<accession>A0A1I4IQT2</accession>
<evidence type="ECO:0000313" key="1">
    <source>
        <dbReference type="EMBL" id="SFL56353.1"/>
    </source>
</evidence>
<dbReference type="AlphaFoldDB" id="A0A1I4IQT2"/>
<gene>
    <name evidence="1" type="ORF">SAMN04490355_100923</name>
</gene>
<evidence type="ECO:0008006" key="3">
    <source>
        <dbReference type="Google" id="ProtNLM"/>
    </source>
</evidence>
<dbReference type="EMBL" id="FOTS01000009">
    <property type="protein sequence ID" value="SFL56353.1"/>
    <property type="molecule type" value="Genomic_DNA"/>
</dbReference>
<protein>
    <recommendedName>
        <fullName evidence="3">Nucleotide-diphospho-sugar transferase</fullName>
    </recommendedName>
</protein>
<dbReference type="Gene3D" id="3.90.550.10">
    <property type="entry name" value="Spore Coat Polysaccharide Biosynthesis Protein SpsA, Chain A"/>
    <property type="match status" value="1"/>
</dbReference>
<proteinExistence type="predicted"/>
<name>A0A1I4IQT2_9FIRM</name>
<organism evidence="1 2">
    <name type="scientific">Pelosinus propionicus DSM 13327</name>
    <dbReference type="NCBI Taxonomy" id="1123291"/>
    <lineage>
        <taxon>Bacteria</taxon>
        <taxon>Bacillati</taxon>
        <taxon>Bacillota</taxon>
        <taxon>Negativicutes</taxon>
        <taxon>Selenomonadales</taxon>
        <taxon>Sporomusaceae</taxon>
        <taxon>Pelosinus</taxon>
    </lineage>
</organism>
<dbReference type="RefSeq" id="WP_090934070.1">
    <property type="nucleotide sequence ID" value="NZ_FOTS01000009.1"/>
</dbReference>
<dbReference type="SUPFAM" id="SSF53448">
    <property type="entry name" value="Nucleotide-diphospho-sugar transferases"/>
    <property type="match status" value="1"/>
</dbReference>
<dbReference type="OrthoDB" id="2677418at2"/>
<dbReference type="InterPro" id="IPR029044">
    <property type="entry name" value="Nucleotide-diphossugar_trans"/>
</dbReference>
<dbReference type="Proteomes" id="UP000199520">
    <property type="component" value="Unassembled WGS sequence"/>
</dbReference>
<evidence type="ECO:0000313" key="2">
    <source>
        <dbReference type="Proteomes" id="UP000199520"/>
    </source>
</evidence>
<reference evidence="2" key="1">
    <citation type="submission" date="2016-10" db="EMBL/GenBank/DDBJ databases">
        <authorList>
            <person name="Varghese N."/>
            <person name="Submissions S."/>
        </authorList>
    </citation>
    <scope>NUCLEOTIDE SEQUENCE [LARGE SCALE GENOMIC DNA]</scope>
    <source>
        <strain evidence="2">DSM 13327</strain>
    </source>
</reference>
<sequence length="270" mass="31587">MTKLLITCLGENNETFHFRIITLFKTIKTFGGHLAEAKLRANFVDAIDKNIYETLTAMGVQVKIVKPYDPKLQRHCNKIRMLEIEEEYDVLVALDCDTAVTRDFTSEISSESFRRCDSLLDPLTIHEWRYLYNYFNLSMPDDEKKIHANSAVLFIPQKYVKALRITWLYYANLITDTFFSNDQWSKLGQHKYFTDQFALSLALAHQKIDIQLLPAEFNIHINGSYQAWADQLHPYILSYHDFVSHDWKLNTTAMSVPDQYINKINEILSK</sequence>
<dbReference type="STRING" id="1123291.SAMN04490355_100923"/>
<keyword evidence="2" id="KW-1185">Reference proteome</keyword>